<dbReference type="EMBL" id="WHSC02000005">
    <property type="protein sequence ID" value="MDO6121856.1"/>
    <property type="molecule type" value="Genomic_DNA"/>
</dbReference>
<dbReference type="InterPro" id="IPR013783">
    <property type="entry name" value="Ig-like_fold"/>
</dbReference>
<feature type="domain" description="Dystroglycan-type cadherin-like" evidence="3">
    <location>
        <begin position="427"/>
        <end position="527"/>
    </location>
</feature>
<proteinExistence type="predicted"/>
<dbReference type="InterPro" id="IPR010221">
    <property type="entry name" value="VCBS_dom"/>
</dbReference>
<evidence type="ECO:0000313" key="4">
    <source>
        <dbReference type="EMBL" id="MDO6121856.1"/>
    </source>
</evidence>
<comment type="caution">
    <text evidence="4">The sequence shown here is derived from an EMBL/GenBank/DDBJ whole genome shotgun (WGS) entry which is preliminary data.</text>
</comment>
<dbReference type="RefSeq" id="WP_244762396.1">
    <property type="nucleotide sequence ID" value="NZ_JALJCJ010000005.1"/>
</dbReference>
<dbReference type="Gene3D" id="2.150.10.10">
    <property type="entry name" value="Serralysin-like metalloprotease, C-terminal"/>
    <property type="match status" value="3"/>
</dbReference>
<dbReference type="SMART" id="SM00736">
    <property type="entry name" value="CADG"/>
    <property type="match status" value="1"/>
</dbReference>
<gene>
    <name evidence="4" type="ORF">GB928_011745</name>
</gene>
<evidence type="ECO:0000313" key="5">
    <source>
        <dbReference type="Proteomes" id="UP001177080"/>
    </source>
</evidence>
<dbReference type="InterPro" id="IPR011049">
    <property type="entry name" value="Serralysin-like_metalloprot_C"/>
</dbReference>
<dbReference type="PANTHER" id="PTHR38340:SF1">
    <property type="entry name" value="S-LAYER PROTEIN"/>
    <property type="match status" value="1"/>
</dbReference>
<accession>A0ABT8XDN7</accession>
<dbReference type="InterPro" id="IPR006644">
    <property type="entry name" value="Cadg"/>
</dbReference>
<dbReference type="NCBIfam" id="TIGR01965">
    <property type="entry name" value="VCBS_repeat"/>
    <property type="match status" value="1"/>
</dbReference>
<reference evidence="4" key="1">
    <citation type="submission" date="2022-04" db="EMBL/GenBank/DDBJ databases">
        <title>Shinella lacus sp. nov., a novel member of the genus Shinella from water.</title>
        <authorList>
            <person name="Deng Y."/>
        </authorList>
    </citation>
    <scope>NUCLEOTIDE SEQUENCE</scope>
    <source>
        <strain evidence="4">JCM 31239</strain>
    </source>
</reference>
<evidence type="ECO:0000256" key="2">
    <source>
        <dbReference type="ARBA" id="ARBA00022525"/>
    </source>
</evidence>
<dbReference type="Pfam" id="PF17963">
    <property type="entry name" value="Big_9"/>
    <property type="match status" value="1"/>
</dbReference>
<protein>
    <submittedName>
        <fullName evidence="4">Ig domain-containing protein</fullName>
    </submittedName>
</protein>
<dbReference type="SUPFAM" id="SSF49313">
    <property type="entry name" value="Cadherin-like"/>
    <property type="match status" value="1"/>
</dbReference>
<dbReference type="Proteomes" id="UP001177080">
    <property type="component" value="Unassembled WGS sequence"/>
</dbReference>
<dbReference type="Pfam" id="PF05345">
    <property type="entry name" value="He_PIG"/>
    <property type="match status" value="1"/>
</dbReference>
<name>A0ABT8XDN7_9HYPH</name>
<evidence type="ECO:0000259" key="3">
    <source>
        <dbReference type="SMART" id="SM00736"/>
    </source>
</evidence>
<evidence type="ECO:0000256" key="1">
    <source>
        <dbReference type="ARBA" id="ARBA00004613"/>
    </source>
</evidence>
<dbReference type="Gene3D" id="2.60.40.10">
    <property type="entry name" value="Immunoglobulins"/>
    <property type="match status" value="1"/>
</dbReference>
<organism evidence="4 5">
    <name type="scientific">Shinella curvata</name>
    <dbReference type="NCBI Taxonomy" id="1817964"/>
    <lineage>
        <taxon>Bacteria</taxon>
        <taxon>Pseudomonadati</taxon>
        <taxon>Pseudomonadota</taxon>
        <taxon>Alphaproteobacteria</taxon>
        <taxon>Hyphomicrobiales</taxon>
        <taxon>Rhizobiaceae</taxon>
        <taxon>Shinella</taxon>
    </lineage>
</organism>
<dbReference type="InterPro" id="IPR050557">
    <property type="entry name" value="RTX_toxin/Mannuronan_C5-epim"/>
</dbReference>
<dbReference type="InterPro" id="IPR015919">
    <property type="entry name" value="Cadherin-like_sf"/>
</dbReference>
<keyword evidence="5" id="KW-1185">Reference proteome</keyword>
<dbReference type="SUPFAM" id="SSF51120">
    <property type="entry name" value="beta-Roll"/>
    <property type="match status" value="3"/>
</dbReference>
<sequence length="1040" mass="107892">MAITSGTISRVNTGEAFSRQFPQITGLSDGGWVVTWESYAPGASNLDISQQVYNADGTKQGGETRVNTYTASGQYGPLVTALSDGGWVVSWFGAGGVRQQAYRADGAARGPETTLDTSSLRGAQTTALSDGGWVVTWEGPSGGTSSDYDVYQQAFRADGTAQGGKIRVNTAATGDQLAPQITALSDGGWVVMWSSADGSINADPLDTDVYQRAFHADGTARGAAVRVNTYTTSFQVGTQITALSDGGWVVTWMSSEQDAGEDGIYQQVYNANGSRQGGEAQVNSQSVAISLPEVVALPDGGWVVAWLGWEGLRQQAYHANGTKQGAETGISATGIDPQITVLSDGGWVVTWIDFSTEGNRSDIYQRAYNADGTANGGKMQVSAGGLDDDYSPEITALSDGGWVVTWTVYGAHGEGIYQRTFWLNDAPTSKDIALQTAQEAKPFSFSVPAGIFADPDALDTLTYKATLAGGGALPDWLHFNAATRTFSGTPQKGDVGGLSVRITATDKGGLSVSEVFTLTVKNLNDAPELPANIAARTFENAAVSIDVLSAAHDDDGDKLSILSASVRSGFGSVSIRADGRLVYDPTKAPNQNIAADETRTVIIRYTVSDGHGGKTTADVTVTVRGIEPDIFKGTPGNDSLKGSIHRDILYGYAGTDLLNGRTGADRMLGGKGNDTYFVENAGDIVVEAAGEGTDLVRSSLTYTLGANVENLKLTGLAKINGTGNGLANLISGNAAGNTLDGRAGADRMSGGKGNDIYVVDNARDKVVEWTGAGTDLVKASVSYALSANVEHLTLLGTATSGTGNGLANVIIGNAADNVINGRAGADRMVGGTGNDTYGVDNARDKVVEKAGEGTDLVRASVSYALSANVENLTLSGSAQINGTGNGLNNVIVGNRADNTLNGRGGVDTLKGGAGDDTLIGGNGGGRDKLYGGSGADTFVFLAVQGASVVAAGSRDAIYDFSRKQGDKIDLDGIDANTRTQADDAFTFIETDAFHKKAGELRYVLKSGDTIILGDTNGDGKADFAIRLDLSLAMKASDFIL</sequence>
<dbReference type="InterPro" id="IPR001343">
    <property type="entry name" value="Hemolysn_Ca-bd"/>
</dbReference>
<dbReference type="PANTHER" id="PTHR38340">
    <property type="entry name" value="S-LAYER PROTEIN"/>
    <property type="match status" value="1"/>
</dbReference>
<keyword evidence="2" id="KW-0964">Secreted</keyword>
<comment type="subcellular location">
    <subcellularLocation>
        <location evidence="1">Secreted</location>
    </subcellularLocation>
</comment>
<dbReference type="Pfam" id="PF00353">
    <property type="entry name" value="HemolysinCabind"/>
    <property type="match status" value="5"/>
</dbReference>
<dbReference type="PRINTS" id="PR00313">
    <property type="entry name" value="CABNDNGRPT"/>
</dbReference>